<dbReference type="PANTHER" id="PTHR12907">
    <property type="entry name" value="EGL NINE HOMOLOG-RELATED"/>
    <property type="match status" value="1"/>
</dbReference>
<feature type="compositionally biased region" description="Basic and acidic residues" evidence="7">
    <location>
        <begin position="366"/>
        <end position="398"/>
    </location>
</feature>
<dbReference type="Gene3D" id="2.60.120.620">
    <property type="entry name" value="q2cbj1_9rhob like domain"/>
    <property type="match status" value="1"/>
</dbReference>
<dbReference type="InterPro" id="IPR051559">
    <property type="entry name" value="HIF_prolyl_hydroxylases"/>
</dbReference>
<protein>
    <recommendedName>
        <fullName evidence="8">Fe2OG dioxygenase domain-containing protein</fullName>
    </recommendedName>
</protein>
<dbReference type="GO" id="GO:0031543">
    <property type="term" value="F:peptidyl-proline dioxygenase activity"/>
    <property type="evidence" value="ECO:0007669"/>
    <property type="project" value="TreeGrafter"/>
</dbReference>
<accession>A0A9P1DLE8</accession>
<dbReference type="OrthoDB" id="443351at2759"/>
<dbReference type="InterPro" id="IPR005123">
    <property type="entry name" value="Oxoglu/Fe-dep_dioxygenase_dom"/>
</dbReference>
<dbReference type="EMBL" id="CAMXCT020005457">
    <property type="protein sequence ID" value="CAL1165800.1"/>
    <property type="molecule type" value="Genomic_DNA"/>
</dbReference>
<dbReference type="GO" id="GO:0071456">
    <property type="term" value="P:cellular response to hypoxia"/>
    <property type="evidence" value="ECO:0007669"/>
    <property type="project" value="TreeGrafter"/>
</dbReference>
<evidence type="ECO:0000256" key="7">
    <source>
        <dbReference type="SAM" id="MobiDB-lite"/>
    </source>
</evidence>
<evidence type="ECO:0000259" key="8">
    <source>
        <dbReference type="PROSITE" id="PS51471"/>
    </source>
</evidence>
<reference evidence="9" key="1">
    <citation type="submission" date="2022-10" db="EMBL/GenBank/DDBJ databases">
        <authorList>
            <person name="Chen Y."/>
            <person name="Dougan E. K."/>
            <person name="Chan C."/>
            <person name="Rhodes N."/>
            <person name="Thang M."/>
        </authorList>
    </citation>
    <scope>NUCLEOTIDE SEQUENCE</scope>
</reference>
<comment type="cofactor">
    <cofactor evidence="1">
        <name>L-ascorbate</name>
        <dbReference type="ChEBI" id="CHEBI:38290"/>
    </cofactor>
</comment>
<keyword evidence="6" id="KW-0408">Iron</keyword>
<dbReference type="Proteomes" id="UP001152797">
    <property type="component" value="Unassembled WGS sequence"/>
</dbReference>
<evidence type="ECO:0000256" key="1">
    <source>
        <dbReference type="ARBA" id="ARBA00001961"/>
    </source>
</evidence>
<evidence type="ECO:0000256" key="2">
    <source>
        <dbReference type="ARBA" id="ARBA00022723"/>
    </source>
</evidence>
<feature type="region of interest" description="Disordered" evidence="7">
    <location>
        <begin position="366"/>
        <end position="423"/>
    </location>
</feature>
<feature type="domain" description="Fe2OG dioxygenase" evidence="8">
    <location>
        <begin position="97"/>
        <end position="212"/>
    </location>
</feature>
<dbReference type="GO" id="GO:0008198">
    <property type="term" value="F:ferrous iron binding"/>
    <property type="evidence" value="ECO:0007669"/>
    <property type="project" value="TreeGrafter"/>
</dbReference>
<dbReference type="SMART" id="SM00702">
    <property type="entry name" value="P4Hc"/>
    <property type="match status" value="1"/>
</dbReference>
<dbReference type="Pfam" id="PF13640">
    <property type="entry name" value="2OG-FeII_Oxy_3"/>
    <property type="match status" value="1"/>
</dbReference>
<dbReference type="SUPFAM" id="SSF51197">
    <property type="entry name" value="Clavaminate synthase-like"/>
    <property type="match status" value="1"/>
</dbReference>
<evidence type="ECO:0000313" key="10">
    <source>
        <dbReference type="EMBL" id="CAL1165800.1"/>
    </source>
</evidence>
<sequence length="875" mass="98079">MPGKRESWVTSVHVARDLGVILEPAQIKQECRSLDDSSATTVTSNRCNRGSRSAWLDLDGLEELQQKLPALAKLSTMLAGLPLELQNANVLSGVHLQVHPATMIAVYPEQAAAYALHKDSYAPADNDPATGATRHLTILAYFNDWRPGHGGELRIHESAGQRPDPRHFQALEPKAGTVVIFDSRKVWHAVAPSLRGDRWAMLRGEDPSDAWSWSVTQTSSLPRSRAVLYPQIAIHCVGALLRVDLPSDSMADDFRSEMGSSVGSTDPRPISKNSLAIGNQACSVGKSSTFREALHLHLGELQSKLVAEHECRLSPEHRSLEQLVESLKAENERLRKLLPHEAESLKLERRDKSHVLRDACQMMREHSHLSDPFHKQSLSPRDRDVAAQRSRKGSEVAKRQASVRKTVSAAKQPRPARRSSVRGTTVLDLRPFRQDSQELGSICSMDHQVESLLRTALAAWKEFTFQYIRDEDEDESEQEVEALRQAAYKEWPEDPNSNEWQAQLFRTDLARTMSGDLNASKSDRLNAGPNFWRKYLVTYPSSRRRMLWDLLGLMLVIWDIYAIPMNAFERGPWHDKNRTDAYIRSTAHEEEADYTEVAGGTIGTARFSSSEFRAKIIVILLACTISIKFDEGLQLLALVDRIRDRFNKRHLDEDLALEVHLEASGKTVAESLDQLNFLPEKGSHFRSIRMKSLRILALACADLQKATGYLPGFGLLGLRMDHFQTTVIDSPCALRGQVARLLDPPLVSDDVVQVVKKNSCLDSLTEDIFEQLDQLDEGAENFASSFRFVGDMAAERVLLAARQAEMKIKEKRPKFPAMALCPSLGATLSGGGFRHAEVLVLLYPWSKIASEIPGLPSVRPRHSREFMERQDMLPS</sequence>
<dbReference type="GO" id="GO:0031418">
    <property type="term" value="F:L-ascorbic acid binding"/>
    <property type="evidence" value="ECO:0007669"/>
    <property type="project" value="UniProtKB-KW"/>
</dbReference>
<evidence type="ECO:0000256" key="4">
    <source>
        <dbReference type="ARBA" id="ARBA00022964"/>
    </source>
</evidence>
<reference evidence="10" key="2">
    <citation type="submission" date="2024-04" db="EMBL/GenBank/DDBJ databases">
        <authorList>
            <person name="Chen Y."/>
            <person name="Shah S."/>
            <person name="Dougan E. K."/>
            <person name="Thang M."/>
            <person name="Chan C."/>
        </authorList>
    </citation>
    <scope>NUCLEOTIDE SEQUENCE [LARGE SCALE GENOMIC DNA]</scope>
</reference>
<keyword evidence="5" id="KW-0560">Oxidoreductase</keyword>
<evidence type="ECO:0000256" key="5">
    <source>
        <dbReference type="ARBA" id="ARBA00023002"/>
    </source>
</evidence>
<keyword evidence="11" id="KW-1185">Reference proteome</keyword>
<dbReference type="InterPro" id="IPR006620">
    <property type="entry name" value="Pro_4_hyd_alph"/>
</dbReference>
<comment type="caution">
    <text evidence="9">The sequence shown here is derived from an EMBL/GenBank/DDBJ whole genome shotgun (WGS) entry which is preliminary data.</text>
</comment>
<evidence type="ECO:0000313" key="11">
    <source>
        <dbReference type="Proteomes" id="UP001152797"/>
    </source>
</evidence>
<name>A0A9P1DLE8_9DINO</name>
<dbReference type="AlphaFoldDB" id="A0A9P1DLE8"/>
<organism evidence="9">
    <name type="scientific">Cladocopium goreaui</name>
    <dbReference type="NCBI Taxonomy" id="2562237"/>
    <lineage>
        <taxon>Eukaryota</taxon>
        <taxon>Sar</taxon>
        <taxon>Alveolata</taxon>
        <taxon>Dinophyceae</taxon>
        <taxon>Suessiales</taxon>
        <taxon>Symbiodiniaceae</taxon>
        <taxon>Cladocopium</taxon>
    </lineage>
</organism>
<dbReference type="EMBL" id="CAMXCT010005457">
    <property type="protein sequence ID" value="CAI4012425.1"/>
    <property type="molecule type" value="Genomic_DNA"/>
</dbReference>
<gene>
    <name evidence="9" type="ORF">C1SCF055_LOCUS37487</name>
</gene>
<keyword evidence="2" id="KW-0479">Metal-binding</keyword>
<dbReference type="EMBL" id="CAMXCT030005457">
    <property type="protein sequence ID" value="CAL4799737.1"/>
    <property type="molecule type" value="Genomic_DNA"/>
</dbReference>
<keyword evidence="3" id="KW-0847">Vitamin C</keyword>
<dbReference type="PROSITE" id="PS51471">
    <property type="entry name" value="FE2OG_OXY"/>
    <property type="match status" value="1"/>
</dbReference>
<evidence type="ECO:0000313" key="9">
    <source>
        <dbReference type="EMBL" id="CAI4012425.1"/>
    </source>
</evidence>
<proteinExistence type="predicted"/>
<evidence type="ECO:0000256" key="6">
    <source>
        <dbReference type="ARBA" id="ARBA00023004"/>
    </source>
</evidence>
<keyword evidence="4" id="KW-0223">Dioxygenase</keyword>
<dbReference type="PANTHER" id="PTHR12907:SF26">
    <property type="entry name" value="HIF PROLYL HYDROXYLASE, ISOFORM C"/>
    <property type="match status" value="1"/>
</dbReference>
<evidence type="ECO:0000256" key="3">
    <source>
        <dbReference type="ARBA" id="ARBA00022896"/>
    </source>
</evidence>
<dbReference type="InterPro" id="IPR044862">
    <property type="entry name" value="Pro_4_hyd_alph_FE2OG_OXY"/>
</dbReference>